<dbReference type="InterPro" id="IPR001387">
    <property type="entry name" value="Cro/C1-type_HTH"/>
</dbReference>
<accession>A0ABV6Z5Z2</accession>
<keyword evidence="3" id="KW-1185">Reference proteome</keyword>
<evidence type="ECO:0000313" key="3">
    <source>
        <dbReference type="Proteomes" id="UP001594351"/>
    </source>
</evidence>
<evidence type="ECO:0000313" key="2">
    <source>
        <dbReference type="EMBL" id="MFC1853868.1"/>
    </source>
</evidence>
<dbReference type="InterPro" id="IPR010982">
    <property type="entry name" value="Lambda_DNA-bd_dom_sf"/>
</dbReference>
<dbReference type="PROSITE" id="PS50943">
    <property type="entry name" value="HTH_CROC1"/>
    <property type="match status" value="1"/>
</dbReference>
<dbReference type="Proteomes" id="UP001594351">
    <property type="component" value="Unassembled WGS sequence"/>
</dbReference>
<reference evidence="2 3" key="1">
    <citation type="submission" date="2024-09" db="EMBL/GenBank/DDBJ databases">
        <title>Laminarin stimulates single cell rates of sulfate reduction while oxygen inhibits transcriptomic activity in coastal marine sediment.</title>
        <authorList>
            <person name="Lindsay M."/>
            <person name="Orcutt B."/>
            <person name="Emerson D."/>
            <person name="Stepanauskas R."/>
            <person name="D'Angelo T."/>
        </authorList>
    </citation>
    <scope>NUCLEOTIDE SEQUENCE [LARGE SCALE GENOMIC DNA]</scope>
    <source>
        <strain evidence="2">SAG AM-311-K15</strain>
    </source>
</reference>
<comment type="caution">
    <text evidence="2">The sequence shown here is derived from an EMBL/GenBank/DDBJ whole genome shotgun (WGS) entry which is preliminary data.</text>
</comment>
<dbReference type="SMART" id="SM00530">
    <property type="entry name" value="HTH_XRE"/>
    <property type="match status" value="1"/>
</dbReference>
<dbReference type="Gene3D" id="1.10.260.40">
    <property type="entry name" value="lambda repressor-like DNA-binding domains"/>
    <property type="match status" value="1"/>
</dbReference>
<dbReference type="EMBL" id="JBHPBY010000630">
    <property type="protein sequence ID" value="MFC1853868.1"/>
    <property type="molecule type" value="Genomic_DNA"/>
</dbReference>
<feature type="domain" description="HTH cro/C1-type" evidence="1">
    <location>
        <begin position="23"/>
        <end position="77"/>
    </location>
</feature>
<protein>
    <submittedName>
        <fullName evidence="2">Helix-turn-helix domain-containing protein</fullName>
    </submittedName>
</protein>
<dbReference type="CDD" id="cd00093">
    <property type="entry name" value="HTH_XRE"/>
    <property type="match status" value="1"/>
</dbReference>
<dbReference type="Pfam" id="PF01381">
    <property type="entry name" value="HTH_3"/>
    <property type="match status" value="1"/>
</dbReference>
<organism evidence="2 3">
    <name type="scientific">candidate division CSSED10-310 bacterium</name>
    <dbReference type="NCBI Taxonomy" id="2855610"/>
    <lineage>
        <taxon>Bacteria</taxon>
        <taxon>Bacteria division CSSED10-310</taxon>
    </lineage>
</organism>
<proteinExistence type="predicted"/>
<name>A0ABV6Z5Z2_UNCC1</name>
<dbReference type="SUPFAM" id="SSF47413">
    <property type="entry name" value="lambda repressor-like DNA-binding domains"/>
    <property type="match status" value="1"/>
</dbReference>
<sequence>MKTEENTLNNKSKEVTKKVGMLIAQAHRSKGITQVELAKRLDITQGIICAYEQGRRRIPITKFINIAEAIGISPGKLLDGIDGLLENNNSDKLSRRFLRRLKDLEKLPESEQRALAKTIDAFLAKNTN</sequence>
<gene>
    <name evidence="2" type="ORF">ACFL27_27095</name>
</gene>
<evidence type="ECO:0000259" key="1">
    <source>
        <dbReference type="PROSITE" id="PS50943"/>
    </source>
</evidence>